<dbReference type="STRING" id="521011.Mpal_2054"/>
<name>B8GDK2_METPE</name>
<keyword evidence="2" id="KW-1185">Reference proteome</keyword>
<reference evidence="1 2" key="1">
    <citation type="journal article" date="2015" name="Genome Announc.">
        <title>Complete Genome Sequence of Methanosphaerula palustris E1-9CT, a Hydrogenotrophic Methanogen Isolated from a Minerotrophic Fen Peatland.</title>
        <authorList>
            <person name="Cadillo-Quiroz H."/>
            <person name="Browne P."/>
            <person name="Kyrpides N."/>
            <person name="Woyke T."/>
            <person name="Goodwin L."/>
            <person name="Detter C."/>
            <person name="Yavitt J.B."/>
            <person name="Zinder S.H."/>
        </authorList>
    </citation>
    <scope>NUCLEOTIDE SEQUENCE [LARGE SCALE GENOMIC DNA]</scope>
    <source>
        <strain evidence="2">ATCC BAA-1556 / DSM 19958 / E1-9c</strain>
    </source>
</reference>
<dbReference type="Proteomes" id="UP000002457">
    <property type="component" value="Chromosome"/>
</dbReference>
<dbReference type="EMBL" id="CP001338">
    <property type="protein sequence ID" value="ACL17353.1"/>
    <property type="molecule type" value="Genomic_DNA"/>
</dbReference>
<dbReference type="Pfam" id="PF19952">
    <property type="entry name" value="DUF6414"/>
    <property type="match status" value="1"/>
</dbReference>
<protein>
    <submittedName>
        <fullName evidence="1">Uncharacterized protein</fullName>
    </submittedName>
</protein>
<dbReference type="InterPro" id="IPR045633">
    <property type="entry name" value="DUF6414"/>
</dbReference>
<organism evidence="1 2">
    <name type="scientific">Methanosphaerula palustris (strain ATCC BAA-1556 / DSM 19958 / E1-9c)</name>
    <dbReference type="NCBI Taxonomy" id="521011"/>
    <lineage>
        <taxon>Archaea</taxon>
        <taxon>Methanobacteriati</taxon>
        <taxon>Methanobacteriota</taxon>
        <taxon>Stenosarchaea group</taxon>
        <taxon>Methanomicrobia</taxon>
        <taxon>Methanomicrobiales</taxon>
        <taxon>Methanoregulaceae</taxon>
        <taxon>Methanosphaerula</taxon>
    </lineage>
</organism>
<evidence type="ECO:0000313" key="1">
    <source>
        <dbReference type="EMBL" id="ACL17353.1"/>
    </source>
</evidence>
<dbReference type="RefSeq" id="WP_012618672.1">
    <property type="nucleotide sequence ID" value="NC_011832.1"/>
</dbReference>
<dbReference type="AlphaFoldDB" id="B8GDK2"/>
<sequence>MPPKVLRDFIYLDVERLKSIIAQIEGGVINTQQDSRQESDELTASVEGGILGFLRGVVGGKYLLENQETSTKTLHDDIFNKVEQFLINTEYLVRIPDDYDIKSDNVNLREDLTDNWFVLINGRVNINDYNRMRDSLSNYNNLATLISQFSIDAQKPALTKKDKVKKMGEIKRELAQNEESIKGLTLFFDIFYKNRIVIKIFPYEGNSKIRFSGNINPVYLREDIASIIYKYGTAPTSNWQIFAQIASIPPADRSNLSPEIDEDTLEAKLHSIFNVFRGIEVLTESVVYPEIAITPIAIYREVSIRTKK</sequence>
<dbReference type="eggNOG" id="arCOG07585">
    <property type="taxonomic scope" value="Archaea"/>
</dbReference>
<proteinExistence type="predicted"/>
<dbReference type="OrthoDB" id="147559at2157"/>
<accession>B8GDK2</accession>
<dbReference type="GeneID" id="7272035"/>
<dbReference type="HOGENOM" id="CLU_901982_0_0_2"/>
<dbReference type="KEGG" id="mpl:Mpal_2054"/>
<evidence type="ECO:0000313" key="2">
    <source>
        <dbReference type="Proteomes" id="UP000002457"/>
    </source>
</evidence>
<gene>
    <name evidence="1" type="ordered locus">Mpal_2054</name>
</gene>